<evidence type="ECO:0000259" key="5">
    <source>
        <dbReference type="PROSITE" id="PS50977"/>
    </source>
</evidence>
<dbReference type="RefSeq" id="WP_107966511.1">
    <property type="nucleotide sequence ID" value="NZ_NWBU01000004.1"/>
</dbReference>
<evidence type="ECO:0000313" key="7">
    <source>
        <dbReference type="Proteomes" id="UP000244162"/>
    </source>
</evidence>
<dbReference type="GO" id="GO:0000976">
    <property type="term" value="F:transcription cis-regulatory region binding"/>
    <property type="evidence" value="ECO:0007669"/>
    <property type="project" value="TreeGrafter"/>
</dbReference>
<dbReference type="GO" id="GO:0003700">
    <property type="term" value="F:DNA-binding transcription factor activity"/>
    <property type="evidence" value="ECO:0007669"/>
    <property type="project" value="TreeGrafter"/>
</dbReference>
<feature type="DNA-binding region" description="H-T-H motif" evidence="4">
    <location>
        <begin position="43"/>
        <end position="62"/>
    </location>
</feature>
<proteinExistence type="predicted"/>
<dbReference type="PANTHER" id="PTHR30055">
    <property type="entry name" value="HTH-TYPE TRANSCRIPTIONAL REGULATOR RUTR"/>
    <property type="match status" value="1"/>
</dbReference>
<dbReference type="PROSITE" id="PS50977">
    <property type="entry name" value="HTH_TETR_2"/>
    <property type="match status" value="1"/>
</dbReference>
<evidence type="ECO:0000256" key="2">
    <source>
        <dbReference type="ARBA" id="ARBA00023125"/>
    </source>
</evidence>
<dbReference type="AlphaFoldDB" id="A0A2T5G2B8"/>
<dbReference type="InterPro" id="IPR036271">
    <property type="entry name" value="Tet_transcr_reg_TetR-rel_C_sf"/>
</dbReference>
<reference evidence="6 7" key="1">
    <citation type="submission" date="2017-09" db="EMBL/GenBank/DDBJ databases">
        <title>Sphingomonas panjinensis sp.nov., isolated from oil-contaminated soil.</title>
        <authorList>
            <person name="Wang L."/>
            <person name="Chen L."/>
        </authorList>
    </citation>
    <scope>NUCLEOTIDE SEQUENCE [LARGE SCALE GENOMIC DNA]</scope>
    <source>
        <strain evidence="6 7">FW-11</strain>
    </source>
</reference>
<keyword evidence="3" id="KW-0804">Transcription</keyword>
<accession>A0A2T5G2B8</accession>
<dbReference type="Pfam" id="PF00440">
    <property type="entry name" value="TetR_N"/>
    <property type="match status" value="1"/>
</dbReference>
<dbReference type="InterPro" id="IPR050109">
    <property type="entry name" value="HTH-type_TetR-like_transc_reg"/>
</dbReference>
<dbReference type="InterPro" id="IPR009057">
    <property type="entry name" value="Homeodomain-like_sf"/>
</dbReference>
<dbReference type="PANTHER" id="PTHR30055:SF220">
    <property type="entry name" value="TETR-FAMILY REGULATORY PROTEIN"/>
    <property type="match status" value="1"/>
</dbReference>
<evidence type="ECO:0000256" key="1">
    <source>
        <dbReference type="ARBA" id="ARBA00023015"/>
    </source>
</evidence>
<protein>
    <submittedName>
        <fullName evidence="6">TetR family transcriptional regulator</fullName>
    </submittedName>
</protein>
<dbReference type="Proteomes" id="UP000244162">
    <property type="component" value="Unassembled WGS sequence"/>
</dbReference>
<feature type="domain" description="HTH tetR-type" evidence="5">
    <location>
        <begin position="20"/>
        <end position="80"/>
    </location>
</feature>
<dbReference type="Gene3D" id="1.10.357.10">
    <property type="entry name" value="Tetracycline Repressor, domain 2"/>
    <property type="match status" value="1"/>
</dbReference>
<evidence type="ECO:0000256" key="4">
    <source>
        <dbReference type="PROSITE-ProRule" id="PRU00335"/>
    </source>
</evidence>
<keyword evidence="2 4" id="KW-0238">DNA-binding</keyword>
<dbReference type="InterPro" id="IPR001647">
    <property type="entry name" value="HTH_TetR"/>
</dbReference>
<dbReference type="SUPFAM" id="SSF48498">
    <property type="entry name" value="Tetracyclin repressor-like, C-terminal domain"/>
    <property type="match status" value="1"/>
</dbReference>
<dbReference type="OrthoDB" id="7566396at2"/>
<keyword evidence="7" id="KW-1185">Reference proteome</keyword>
<dbReference type="SUPFAM" id="SSF46689">
    <property type="entry name" value="Homeodomain-like"/>
    <property type="match status" value="1"/>
</dbReference>
<dbReference type="EMBL" id="NWBU01000004">
    <property type="protein sequence ID" value="PTQ13278.1"/>
    <property type="molecule type" value="Genomic_DNA"/>
</dbReference>
<gene>
    <name evidence="6" type="ORF">CLG96_03975</name>
</gene>
<sequence length="214" mass="23690">MMQPQQPELHERWLAADGHDAARAVLRDAAHALLREGGPQGFSMRELATCLGISAMTPYRYYPSKEALFVDLRAGIFGRFTTMLREAAAGGEGPRERFRLAARAYFAFAREHEQDYRLIFDLMPRASPPPGRAEPHATPSWDQLIALVAALSEQPDPAAVQLGAHFAWATLHGLAMLHLSNKLTLGIGLEQLIEPSIEMLILAIEQRLERAACP</sequence>
<keyword evidence="1" id="KW-0805">Transcription regulation</keyword>
<organism evidence="6 7">
    <name type="scientific">Sphingomonas oleivorans</name>
    <dbReference type="NCBI Taxonomy" id="1735121"/>
    <lineage>
        <taxon>Bacteria</taxon>
        <taxon>Pseudomonadati</taxon>
        <taxon>Pseudomonadota</taxon>
        <taxon>Alphaproteobacteria</taxon>
        <taxon>Sphingomonadales</taxon>
        <taxon>Sphingomonadaceae</taxon>
        <taxon>Sphingomonas</taxon>
    </lineage>
</organism>
<dbReference type="Pfam" id="PF13305">
    <property type="entry name" value="TetR_C_33"/>
    <property type="match status" value="1"/>
</dbReference>
<comment type="caution">
    <text evidence="6">The sequence shown here is derived from an EMBL/GenBank/DDBJ whole genome shotgun (WGS) entry which is preliminary data.</text>
</comment>
<evidence type="ECO:0000313" key="6">
    <source>
        <dbReference type="EMBL" id="PTQ13278.1"/>
    </source>
</evidence>
<evidence type="ECO:0000256" key="3">
    <source>
        <dbReference type="ARBA" id="ARBA00023163"/>
    </source>
</evidence>
<name>A0A2T5G2B8_9SPHN</name>
<dbReference type="InterPro" id="IPR025996">
    <property type="entry name" value="MT1864/Rv1816-like_C"/>
</dbReference>